<proteinExistence type="predicted"/>
<evidence type="ECO:0000313" key="2">
    <source>
        <dbReference type="EMBL" id="CAL6024913.1"/>
    </source>
</evidence>
<protein>
    <submittedName>
        <fullName evidence="2">Hypothetical_protein</fullName>
    </submittedName>
</protein>
<dbReference type="Proteomes" id="UP001642409">
    <property type="component" value="Unassembled WGS sequence"/>
</dbReference>
<comment type="caution">
    <text evidence="1">The sequence shown here is derived from an EMBL/GenBank/DDBJ whole genome shotgun (WGS) entry which is preliminary data.</text>
</comment>
<keyword evidence="3" id="KW-1185">Reference proteome</keyword>
<reference evidence="1" key="1">
    <citation type="submission" date="2023-06" db="EMBL/GenBank/DDBJ databases">
        <authorList>
            <person name="Kurt Z."/>
        </authorList>
    </citation>
    <scope>NUCLEOTIDE SEQUENCE</scope>
</reference>
<evidence type="ECO:0000313" key="1">
    <source>
        <dbReference type="EMBL" id="CAI9966872.1"/>
    </source>
</evidence>
<reference evidence="2 3" key="2">
    <citation type="submission" date="2024-07" db="EMBL/GenBank/DDBJ databases">
        <authorList>
            <person name="Akdeniz Z."/>
        </authorList>
    </citation>
    <scope>NUCLEOTIDE SEQUENCE [LARGE SCALE GENOMIC DNA]</scope>
</reference>
<sequence length="146" mass="17050">MNTIYLITQPVSFNFTSFDFFRDDQYLAALECVKFLLVGVRQYLKFTHTCVKLFQMLNLQLKHSDNLCSLTEPQALVNIFESGLEVGRLEAFLAFLVQLLIPRKRANLKLRPCYDFKRFWRRLFWNSCLTIFQLGKGKAALAQGLL</sequence>
<evidence type="ECO:0000313" key="3">
    <source>
        <dbReference type="Proteomes" id="UP001642409"/>
    </source>
</evidence>
<dbReference type="EMBL" id="CAXDID020000097">
    <property type="protein sequence ID" value="CAL6024913.1"/>
    <property type="molecule type" value="Genomic_DNA"/>
</dbReference>
<name>A0AA86R6C8_9EUKA</name>
<accession>A0AA86R6C8</accession>
<dbReference type="AlphaFoldDB" id="A0AA86R6C8"/>
<gene>
    <name evidence="2" type="ORF">HINF_LOCUS29844</name>
    <name evidence="1" type="ORF">HINF_LOCUS54517</name>
</gene>
<dbReference type="EMBL" id="CATOUU010001010">
    <property type="protein sequence ID" value="CAI9966872.1"/>
    <property type="molecule type" value="Genomic_DNA"/>
</dbReference>
<organism evidence="1">
    <name type="scientific">Hexamita inflata</name>
    <dbReference type="NCBI Taxonomy" id="28002"/>
    <lineage>
        <taxon>Eukaryota</taxon>
        <taxon>Metamonada</taxon>
        <taxon>Diplomonadida</taxon>
        <taxon>Hexamitidae</taxon>
        <taxon>Hexamitinae</taxon>
        <taxon>Hexamita</taxon>
    </lineage>
</organism>